<protein>
    <recommendedName>
        <fullName evidence="3">RlpA-like protein double-psi beta-barrel domain-containing protein</fullName>
    </recommendedName>
</protein>
<sequence>MKGVLASVCALAFVGQVISTFPNDLYYHHHPDLAVADAGKMRFGASNSRGHRNAYTNGRHAYDYTERRPYKASYNKNEREGKLVYNEDGSINWEKTKGNKSHKIAASDTTSGYFGGPGSNSFPLGDFTPNRQTYTDDDDYEDGYYDRRRSNYAGGIRLAGAVEDDGYTHAEGTFYDVETHIGTCGKQSQNSDKVCALNAEDMGEGGSENEKCGKSIEVVGPSGKTVTVTVVDSCKTCKAGGLDLSPAAYEELGEFSHGSIPIKWKYT</sequence>
<keyword evidence="1 2" id="KW-0732">Signal</keyword>
<dbReference type="Pfam" id="PF03330">
    <property type="entry name" value="DPBB_1"/>
    <property type="match status" value="1"/>
</dbReference>
<dbReference type="InterPro" id="IPR051477">
    <property type="entry name" value="Expansin_CellWall"/>
</dbReference>
<name>A0A8H7RAS6_9FUNG</name>
<accession>A0A8H7RAS6</accession>
<dbReference type="PANTHER" id="PTHR31836:SF21">
    <property type="entry name" value="EXPANSIN-LIKE PROTEIN 7"/>
    <property type="match status" value="1"/>
</dbReference>
<organism evidence="4 5">
    <name type="scientific">Mucor saturninus</name>
    <dbReference type="NCBI Taxonomy" id="64648"/>
    <lineage>
        <taxon>Eukaryota</taxon>
        <taxon>Fungi</taxon>
        <taxon>Fungi incertae sedis</taxon>
        <taxon>Mucoromycota</taxon>
        <taxon>Mucoromycotina</taxon>
        <taxon>Mucoromycetes</taxon>
        <taxon>Mucorales</taxon>
        <taxon>Mucorineae</taxon>
        <taxon>Mucoraceae</taxon>
        <taxon>Mucor</taxon>
    </lineage>
</organism>
<dbReference type="AlphaFoldDB" id="A0A8H7RAS6"/>
<evidence type="ECO:0000313" key="4">
    <source>
        <dbReference type="EMBL" id="KAG2207527.1"/>
    </source>
</evidence>
<dbReference type="CDD" id="cd22191">
    <property type="entry name" value="DPBB_RlpA_EXP_N-like"/>
    <property type="match status" value="1"/>
</dbReference>
<dbReference type="SUPFAM" id="SSF50685">
    <property type="entry name" value="Barwin-like endoglucanases"/>
    <property type="match status" value="1"/>
</dbReference>
<proteinExistence type="predicted"/>
<dbReference type="EMBL" id="JAEPRD010000024">
    <property type="protein sequence ID" value="KAG2207527.1"/>
    <property type="molecule type" value="Genomic_DNA"/>
</dbReference>
<dbReference type="Gene3D" id="2.40.40.10">
    <property type="entry name" value="RlpA-like domain"/>
    <property type="match status" value="1"/>
</dbReference>
<evidence type="ECO:0000259" key="3">
    <source>
        <dbReference type="Pfam" id="PF03330"/>
    </source>
</evidence>
<dbReference type="PANTHER" id="PTHR31836">
    <property type="match status" value="1"/>
</dbReference>
<evidence type="ECO:0000256" key="2">
    <source>
        <dbReference type="SAM" id="SignalP"/>
    </source>
</evidence>
<dbReference type="InterPro" id="IPR036908">
    <property type="entry name" value="RlpA-like_sf"/>
</dbReference>
<keyword evidence="5" id="KW-1185">Reference proteome</keyword>
<comment type="caution">
    <text evidence="4">The sequence shown here is derived from an EMBL/GenBank/DDBJ whole genome shotgun (WGS) entry which is preliminary data.</text>
</comment>
<feature type="signal peptide" evidence="2">
    <location>
        <begin position="1"/>
        <end position="19"/>
    </location>
</feature>
<evidence type="ECO:0000256" key="1">
    <source>
        <dbReference type="ARBA" id="ARBA00022729"/>
    </source>
</evidence>
<gene>
    <name evidence="4" type="ORF">INT47_004277</name>
</gene>
<dbReference type="Proteomes" id="UP000603453">
    <property type="component" value="Unassembled WGS sequence"/>
</dbReference>
<reference evidence="4" key="1">
    <citation type="submission" date="2020-12" db="EMBL/GenBank/DDBJ databases">
        <title>Metabolic potential, ecology and presence of endohyphal bacteria is reflected in genomic diversity of Mucoromycotina.</title>
        <authorList>
            <person name="Muszewska A."/>
            <person name="Okrasinska A."/>
            <person name="Steczkiewicz K."/>
            <person name="Drgas O."/>
            <person name="Orlowska M."/>
            <person name="Perlinska-Lenart U."/>
            <person name="Aleksandrzak-Piekarczyk T."/>
            <person name="Szatraj K."/>
            <person name="Zielenkiewicz U."/>
            <person name="Pilsyk S."/>
            <person name="Malc E."/>
            <person name="Mieczkowski P."/>
            <person name="Kruszewska J.S."/>
            <person name="Biernat P."/>
            <person name="Pawlowska J."/>
        </authorList>
    </citation>
    <scope>NUCLEOTIDE SEQUENCE</scope>
    <source>
        <strain evidence="4">WA0000017839</strain>
    </source>
</reference>
<feature type="domain" description="RlpA-like protein double-psi beta-barrel" evidence="3">
    <location>
        <begin position="214"/>
        <end position="263"/>
    </location>
</feature>
<dbReference type="OrthoDB" id="406505at2759"/>
<evidence type="ECO:0000313" key="5">
    <source>
        <dbReference type="Proteomes" id="UP000603453"/>
    </source>
</evidence>
<dbReference type="InterPro" id="IPR009009">
    <property type="entry name" value="RlpA-like_DPBB"/>
</dbReference>
<feature type="chain" id="PRO_5034332299" description="RlpA-like protein double-psi beta-barrel domain-containing protein" evidence="2">
    <location>
        <begin position="20"/>
        <end position="267"/>
    </location>
</feature>